<dbReference type="Proteomes" id="UP000235392">
    <property type="component" value="Unassembled WGS sequence"/>
</dbReference>
<dbReference type="GO" id="GO:0005525">
    <property type="term" value="F:GTP binding"/>
    <property type="evidence" value="ECO:0007669"/>
    <property type="project" value="UniProtKB-KW"/>
</dbReference>
<name>A0A2N5U9P2_9BASI</name>
<keyword evidence="1" id="KW-0547">Nucleotide-binding</keyword>
<accession>A0A2N5U9P2</accession>
<proteinExistence type="inferred from homology"/>
<dbReference type="SUPFAM" id="SSF52540">
    <property type="entry name" value="P-loop containing nucleoside triphosphate hydrolases"/>
    <property type="match status" value="1"/>
</dbReference>
<evidence type="ECO:0000256" key="2">
    <source>
        <dbReference type="SAM" id="MobiDB-lite"/>
    </source>
</evidence>
<comment type="similarity">
    <text evidence="1">Belongs to the TRAFAC class TrmE-Era-EngA-EngB-Septin-like GTPase superfamily. Septin GTPase family.</text>
</comment>
<dbReference type="Proteomes" id="UP000235388">
    <property type="component" value="Unassembled WGS sequence"/>
</dbReference>
<dbReference type="InterPro" id="IPR027417">
    <property type="entry name" value="P-loop_NTPase"/>
</dbReference>
<dbReference type="OrthoDB" id="10261408at2759"/>
<dbReference type="InterPro" id="IPR030379">
    <property type="entry name" value="G_SEPTIN_dom"/>
</dbReference>
<feature type="compositionally biased region" description="Low complexity" evidence="2">
    <location>
        <begin position="11"/>
        <end position="21"/>
    </location>
</feature>
<keyword evidence="6" id="KW-1185">Reference proteome</keyword>
<dbReference type="PROSITE" id="PS51719">
    <property type="entry name" value="G_SEPTIN"/>
    <property type="match status" value="1"/>
</dbReference>
<dbReference type="PANTHER" id="PTHR18884">
    <property type="entry name" value="SEPTIN"/>
    <property type="match status" value="1"/>
</dbReference>
<reference evidence="6 7" key="1">
    <citation type="submission" date="2017-11" db="EMBL/GenBank/DDBJ databases">
        <title>De novo assembly and phasing of dikaryotic genomes from two isolates of Puccinia coronata f. sp. avenae, the causal agent of oat crown rust.</title>
        <authorList>
            <person name="Miller M.E."/>
            <person name="Zhang Y."/>
            <person name="Omidvar V."/>
            <person name="Sperschneider J."/>
            <person name="Schwessinger B."/>
            <person name="Raley C."/>
            <person name="Palmer J.M."/>
            <person name="Garnica D."/>
            <person name="Upadhyaya N."/>
            <person name="Rathjen J."/>
            <person name="Taylor J.M."/>
            <person name="Park R.F."/>
            <person name="Dodds P.N."/>
            <person name="Hirsch C.D."/>
            <person name="Kianian S.F."/>
            <person name="Figueroa M."/>
        </authorList>
    </citation>
    <scope>NUCLEOTIDE SEQUENCE [LARGE SCALE GENOMIC DNA]</scope>
    <source>
        <strain evidence="4">12NC29</strain>
        <strain evidence="5">12SD80</strain>
    </source>
</reference>
<feature type="region of interest" description="Disordered" evidence="2">
    <location>
        <begin position="346"/>
        <end position="384"/>
    </location>
</feature>
<feature type="domain" description="Septin-type G" evidence="3">
    <location>
        <begin position="128"/>
        <end position="506"/>
    </location>
</feature>
<sequence length="612" mass="67341">MFLIRKKAKNTSVSATLVSSTSPPPPVPQASSPSNKPTASSNRFSRFTHHPTTTTAAAAANTATNTTDNMVSSSSPDMKAFQSIPEDSKSYQSFSYSASHHHPRSPSAISPGGPLSHSNRNGIRKSRQIPTFNLMVIGAKTTGKSTFLHTLVGSLTPSLPTQNDLPAISVSSTSSLSEKLISIVTLSGEKVMLNLIDTPGLDILSNDEFRVDLQVNETLRYIESKFDESLQVERQVHRNPTRLGDGHVHVTVYFIDPSTIARRRVAVGTQENQLGLTGSTAHDGEEIHMSAIDLRQLKRLSRRCNVMPVIGRADELTEAELINIKSAVQSDMKAYGIDLGLFAFSEPESDQEDTSSDHPEVTTASSNSCKSNEDDERQKKLPRRKSAALLVPRRPVSSIMETFQELDAICGMIPLSVIGAEVLPGKSMDADDLDQLNQVNPLFCNIDPSPSIFVRRFKWATVDVLNPRHCDFVLLRAVILGSHFKRLKEATRLEKYEKYRTEKLLAKRMTMNKGALAIEEQKKIALEIEKMEIPHIEPAVSIFVPSHATRPPSTSGNIFKPSGWRKKNAPASPAAALPQPPASYHSHAPNETYRFRSRSPHAENANNLPMVF</sequence>
<dbReference type="EMBL" id="PGCI01000066">
    <property type="protein sequence ID" value="PLW43582.1"/>
    <property type="molecule type" value="Genomic_DNA"/>
</dbReference>
<dbReference type="Gene3D" id="3.40.50.300">
    <property type="entry name" value="P-loop containing nucleotide triphosphate hydrolases"/>
    <property type="match status" value="1"/>
</dbReference>
<keyword evidence="1" id="KW-0342">GTP-binding</keyword>
<evidence type="ECO:0000313" key="5">
    <source>
        <dbReference type="EMBL" id="PLW43582.1"/>
    </source>
</evidence>
<evidence type="ECO:0000313" key="4">
    <source>
        <dbReference type="EMBL" id="PLW34464.1"/>
    </source>
</evidence>
<feature type="region of interest" description="Disordered" evidence="2">
    <location>
        <begin position="1"/>
        <end position="122"/>
    </location>
</feature>
<evidence type="ECO:0000313" key="6">
    <source>
        <dbReference type="Proteomes" id="UP000235388"/>
    </source>
</evidence>
<dbReference type="STRING" id="200324.A0A2N5U9P2"/>
<gene>
    <name evidence="4" type="ORF">PCANC_22733</name>
    <name evidence="5" type="ORF">PCASD_11440</name>
</gene>
<evidence type="ECO:0000259" key="3">
    <source>
        <dbReference type="PROSITE" id="PS51719"/>
    </source>
</evidence>
<feature type="compositionally biased region" description="Polar residues" evidence="2">
    <location>
        <begin position="35"/>
        <end position="45"/>
    </location>
</feature>
<dbReference type="EMBL" id="PGCJ01000276">
    <property type="protein sequence ID" value="PLW34464.1"/>
    <property type="molecule type" value="Genomic_DNA"/>
</dbReference>
<dbReference type="AlphaFoldDB" id="A0A2N5U9P2"/>
<comment type="caution">
    <text evidence="4">The sequence shown here is derived from an EMBL/GenBank/DDBJ whole genome shotgun (WGS) entry which is preliminary data.</text>
</comment>
<evidence type="ECO:0000313" key="7">
    <source>
        <dbReference type="Proteomes" id="UP000235392"/>
    </source>
</evidence>
<organism evidence="4 6">
    <name type="scientific">Puccinia coronata f. sp. avenae</name>
    <dbReference type="NCBI Taxonomy" id="200324"/>
    <lineage>
        <taxon>Eukaryota</taxon>
        <taxon>Fungi</taxon>
        <taxon>Dikarya</taxon>
        <taxon>Basidiomycota</taxon>
        <taxon>Pucciniomycotina</taxon>
        <taxon>Pucciniomycetes</taxon>
        <taxon>Pucciniales</taxon>
        <taxon>Pucciniaceae</taxon>
        <taxon>Puccinia</taxon>
    </lineage>
</organism>
<evidence type="ECO:0000256" key="1">
    <source>
        <dbReference type="RuleBase" id="RU004560"/>
    </source>
</evidence>
<feature type="region of interest" description="Disordered" evidence="2">
    <location>
        <begin position="554"/>
        <end position="588"/>
    </location>
</feature>
<feature type="compositionally biased region" description="Low complexity" evidence="2">
    <location>
        <begin position="52"/>
        <end position="67"/>
    </location>
</feature>
<protein>
    <recommendedName>
        <fullName evidence="3">Septin-type G domain-containing protein</fullName>
    </recommendedName>
</protein>
<dbReference type="Pfam" id="PF00735">
    <property type="entry name" value="Septin"/>
    <property type="match status" value="3"/>
</dbReference>